<feature type="transmembrane region" description="Helical" evidence="1">
    <location>
        <begin position="156"/>
        <end position="176"/>
    </location>
</feature>
<dbReference type="InterPro" id="IPR032307">
    <property type="entry name" value="PepSY_TM-like_2"/>
</dbReference>
<dbReference type="AlphaFoldDB" id="A0AAJ1TTW8"/>
<comment type="caution">
    <text evidence="2">The sequence shown here is derived from an EMBL/GenBank/DDBJ whole genome shotgun (WGS) entry which is preliminary data.</text>
</comment>
<accession>A0AAJ1TTW8</accession>
<dbReference type="Pfam" id="PF16357">
    <property type="entry name" value="PepSY_TM_like_2"/>
    <property type="match status" value="1"/>
</dbReference>
<evidence type="ECO:0000313" key="2">
    <source>
        <dbReference type="EMBL" id="MDQ0546785.1"/>
    </source>
</evidence>
<dbReference type="EMBL" id="JAUSWL010000017">
    <property type="protein sequence ID" value="MDQ0546785.1"/>
    <property type="molecule type" value="Genomic_DNA"/>
</dbReference>
<dbReference type="Proteomes" id="UP001223420">
    <property type="component" value="Unassembled WGS sequence"/>
</dbReference>
<proteinExistence type="predicted"/>
<protein>
    <submittedName>
        <fullName evidence="2">Uncharacterized protein</fullName>
    </submittedName>
</protein>
<dbReference type="PANTHER" id="PTHR40115">
    <property type="entry name" value="INNER MEMBRANE PROTEIN WITH PEPSY TM HELIX"/>
    <property type="match status" value="1"/>
</dbReference>
<evidence type="ECO:0000313" key="3">
    <source>
        <dbReference type="Proteomes" id="UP001223420"/>
    </source>
</evidence>
<feature type="transmembrane region" description="Helical" evidence="1">
    <location>
        <begin position="125"/>
        <end position="149"/>
    </location>
</feature>
<keyword evidence="1" id="KW-0472">Membrane</keyword>
<gene>
    <name evidence="2" type="ORF">QO001_005737</name>
</gene>
<reference evidence="2" key="1">
    <citation type="submission" date="2023-07" db="EMBL/GenBank/DDBJ databases">
        <title>Genomic Encyclopedia of Type Strains, Phase IV (KMG-IV): sequencing the most valuable type-strain genomes for metagenomic binning, comparative biology and taxonomic classification.</title>
        <authorList>
            <person name="Goeker M."/>
        </authorList>
    </citation>
    <scope>NUCLEOTIDE SEQUENCE</scope>
    <source>
        <strain evidence="2">DSM 19569</strain>
    </source>
</reference>
<keyword evidence="1" id="KW-1133">Transmembrane helix</keyword>
<organism evidence="2 3">
    <name type="scientific">Methylobacterium brachiatum</name>
    <dbReference type="NCBI Taxonomy" id="269660"/>
    <lineage>
        <taxon>Bacteria</taxon>
        <taxon>Pseudomonadati</taxon>
        <taxon>Pseudomonadota</taxon>
        <taxon>Alphaproteobacteria</taxon>
        <taxon>Hyphomicrobiales</taxon>
        <taxon>Methylobacteriaceae</taxon>
        <taxon>Methylobacterium</taxon>
    </lineage>
</organism>
<keyword evidence="1" id="KW-0812">Transmembrane</keyword>
<evidence type="ECO:0000256" key="1">
    <source>
        <dbReference type="SAM" id="Phobius"/>
    </source>
</evidence>
<sequence length="178" mass="19065">MLLFAITGITLNHASGLESRPNTTSSEARLPASLSGELSALPNAGRAYLSVELVAWLNDALGVDADGREVELTRSEVLLSLPRPGGDGSVSFDRRGGAVVHEETSRGWISYLNDLHKGRNTGPAWALFIDLFASTCLVFCLTGLVLLYFHAGRRPMTWPVVGLGLLAPLLVALLFIHA</sequence>
<dbReference type="PANTHER" id="PTHR40115:SF1">
    <property type="entry name" value="INNER MEMBRANE PROTEIN WITH PEPSY TM HELIX"/>
    <property type="match status" value="1"/>
</dbReference>
<name>A0AAJ1TTW8_9HYPH</name>